<dbReference type="Proteomes" id="UP001482620">
    <property type="component" value="Unassembled WGS sequence"/>
</dbReference>
<evidence type="ECO:0000313" key="1">
    <source>
        <dbReference type="EMBL" id="MEQ2229419.1"/>
    </source>
</evidence>
<gene>
    <name evidence="1" type="ORF">ILYODFUR_018560</name>
</gene>
<proteinExistence type="predicted"/>
<protein>
    <submittedName>
        <fullName evidence="1">Uncharacterized protein</fullName>
    </submittedName>
</protein>
<sequence>MKSSEEGNFCLFQLELTSLADYYFILEVWTHMQSYKDRSSPPQIASSHLLSGCSPSPELWSKLPEF</sequence>
<name>A0ABV0T9B8_9TELE</name>
<dbReference type="EMBL" id="JAHRIQ010024981">
    <property type="protein sequence ID" value="MEQ2229419.1"/>
    <property type="molecule type" value="Genomic_DNA"/>
</dbReference>
<accession>A0ABV0T9B8</accession>
<comment type="caution">
    <text evidence="1">The sequence shown here is derived from an EMBL/GenBank/DDBJ whole genome shotgun (WGS) entry which is preliminary data.</text>
</comment>
<reference evidence="1 2" key="1">
    <citation type="submission" date="2021-06" db="EMBL/GenBank/DDBJ databases">
        <authorList>
            <person name="Palmer J.M."/>
        </authorList>
    </citation>
    <scope>NUCLEOTIDE SEQUENCE [LARGE SCALE GENOMIC DNA]</scope>
    <source>
        <strain evidence="2">if_2019</strain>
        <tissue evidence="1">Muscle</tissue>
    </source>
</reference>
<keyword evidence="2" id="KW-1185">Reference proteome</keyword>
<evidence type="ECO:0000313" key="2">
    <source>
        <dbReference type="Proteomes" id="UP001482620"/>
    </source>
</evidence>
<organism evidence="1 2">
    <name type="scientific">Ilyodon furcidens</name>
    <name type="common">goldbreast splitfin</name>
    <dbReference type="NCBI Taxonomy" id="33524"/>
    <lineage>
        <taxon>Eukaryota</taxon>
        <taxon>Metazoa</taxon>
        <taxon>Chordata</taxon>
        <taxon>Craniata</taxon>
        <taxon>Vertebrata</taxon>
        <taxon>Euteleostomi</taxon>
        <taxon>Actinopterygii</taxon>
        <taxon>Neopterygii</taxon>
        <taxon>Teleostei</taxon>
        <taxon>Neoteleostei</taxon>
        <taxon>Acanthomorphata</taxon>
        <taxon>Ovalentaria</taxon>
        <taxon>Atherinomorphae</taxon>
        <taxon>Cyprinodontiformes</taxon>
        <taxon>Goodeidae</taxon>
        <taxon>Ilyodon</taxon>
    </lineage>
</organism>